<gene>
    <name evidence="2" type="ORF">D1006_39625</name>
</gene>
<dbReference type="AlphaFoldDB" id="A0A4Q2A5I4"/>
<name>A0A4Q2A5I4_9BURK</name>
<keyword evidence="1" id="KW-1133">Transmembrane helix</keyword>
<evidence type="ECO:0000313" key="2">
    <source>
        <dbReference type="EMBL" id="RXV64449.1"/>
    </source>
</evidence>
<comment type="caution">
    <text evidence="2">The sequence shown here is derived from an EMBL/GenBank/DDBJ whole genome shotgun (WGS) entry which is preliminary data.</text>
</comment>
<organism evidence="2 3">
    <name type="scientific">Burkholderia stabilis</name>
    <dbReference type="NCBI Taxonomy" id="95485"/>
    <lineage>
        <taxon>Bacteria</taxon>
        <taxon>Pseudomonadati</taxon>
        <taxon>Pseudomonadota</taxon>
        <taxon>Betaproteobacteria</taxon>
        <taxon>Burkholderiales</taxon>
        <taxon>Burkholderiaceae</taxon>
        <taxon>Burkholderia</taxon>
        <taxon>Burkholderia cepacia complex</taxon>
    </lineage>
</organism>
<sequence>MRIDDFILVRLSIMSSTHTPHALNRGDSRVTELICSTAPGINRKPASPLNYEWCTRRGKVRCNTLDAACDATVCLFFFIGIPMIFTSHDMPRPQNGG</sequence>
<evidence type="ECO:0000256" key="1">
    <source>
        <dbReference type="SAM" id="Phobius"/>
    </source>
</evidence>
<proteinExistence type="predicted"/>
<reference evidence="2 3" key="1">
    <citation type="submission" date="2018-08" db="EMBL/GenBank/DDBJ databases">
        <title>Mountain-cultivated ginseng endophyte, Burkholderia stabilis and its activity against ginseng root rot disease.</title>
        <authorList>
            <person name="Tapan Kumar M."/>
            <person name="Bae H."/>
            <person name="Shanmugam G."/>
            <person name="Jeon J."/>
        </authorList>
    </citation>
    <scope>NUCLEOTIDE SEQUENCE [LARGE SCALE GENOMIC DNA]</scope>
    <source>
        <strain evidence="2 3">EB159</strain>
    </source>
</reference>
<evidence type="ECO:0000313" key="3">
    <source>
        <dbReference type="Proteomes" id="UP000289650"/>
    </source>
</evidence>
<keyword evidence="1" id="KW-0812">Transmembrane</keyword>
<keyword evidence="1" id="KW-0472">Membrane</keyword>
<dbReference type="EMBL" id="QWEX01000004">
    <property type="protein sequence ID" value="RXV64449.1"/>
    <property type="molecule type" value="Genomic_DNA"/>
</dbReference>
<dbReference type="Proteomes" id="UP000289650">
    <property type="component" value="Unassembled WGS sequence"/>
</dbReference>
<feature type="transmembrane region" description="Helical" evidence="1">
    <location>
        <begin position="65"/>
        <end position="85"/>
    </location>
</feature>
<protein>
    <submittedName>
        <fullName evidence="2">Uncharacterized protein</fullName>
    </submittedName>
</protein>
<accession>A0A4Q2A5I4</accession>